<gene>
    <name evidence="1" type="ordered locus">PBPRB1077</name>
</gene>
<accession>Q6LID1</accession>
<dbReference type="KEGG" id="ppr:PBPRB1077"/>
<dbReference type="HOGENOM" id="CLU_151804_4_2_6"/>
<protein>
    <recommendedName>
        <fullName evidence="3">Transposase</fullName>
    </recommendedName>
</protein>
<evidence type="ECO:0000313" key="2">
    <source>
        <dbReference type="Proteomes" id="UP000000593"/>
    </source>
</evidence>
<sequence length="102" mass="11681">MSPNKKEQHWQRVFQLQTESGLTKSEFCKHNQITVSSFYAWAKKLSVQPPQKLNQQKVIPLVFPETISDQQLTLSLPNGYQFSFPASLEPSKLQQFLSVLSA</sequence>
<organism evidence="1 2">
    <name type="scientific">Photobacterium profundum (strain SS9)</name>
    <dbReference type="NCBI Taxonomy" id="298386"/>
    <lineage>
        <taxon>Bacteria</taxon>
        <taxon>Pseudomonadati</taxon>
        <taxon>Pseudomonadota</taxon>
        <taxon>Gammaproteobacteria</taxon>
        <taxon>Vibrionales</taxon>
        <taxon>Vibrionaceae</taxon>
        <taxon>Photobacterium</taxon>
    </lineage>
</organism>
<evidence type="ECO:0000313" key="1">
    <source>
        <dbReference type="EMBL" id="CAG22949.1"/>
    </source>
</evidence>
<dbReference type="RefSeq" id="WP_011221139.1">
    <property type="nucleotide sequence ID" value="NC_006371.1"/>
</dbReference>
<dbReference type="NCBIfam" id="NF047593">
    <property type="entry name" value="IS66_ISAeme5_TnpA"/>
    <property type="match status" value="1"/>
</dbReference>
<dbReference type="AlphaFoldDB" id="Q6LID1"/>
<name>Q6LID1_PHOPR</name>
<proteinExistence type="predicted"/>
<dbReference type="Proteomes" id="UP000000593">
    <property type="component" value="Chromosome 2"/>
</dbReference>
<dbReference type="EMBL" id="CR378678">
    <property type="protein sequence ID" value="CAG22949.1"/>
    <property type="molecule type" value="Genomic_DNA"/>
</dbReference>
<dbReference type="STRING" id="298386.PBPRB1077"/>
<evidence type="ECO:0008006" key="3">
    <source>
        <dbReference type="Google" id="ProtNLM"/>
    </source>
</evidence>
<keyword evidence="2" id="KW-1185">Reference proteome</keyword>
<reference evidence="2" key="1">
    <citation type="journal article" date="2005" name="Science">
        <title>Life at depth: Photobacterium profundum genome sequence and expression analysis.</title>
        <authorList>
            <person name="Vezzi A."/>
            <person name="Campanaro S."/>
            <person name="D'Angelo M."/>
            <person name="Simonato F."/>
            <person name="Vitulo N."/>
            <person name="Lauro F.M."/>
            <person name="Cestaro A."/>
            <person name="Malacrida G."/>
            <person name="Simionati B."/>
            <person name="Cannata N."/>
            <person name="Romualdi C."/>
            <person name="Bartlett D.H."/>
            <person name="Valle G."/>
        </authorList>
    </citation>
    <scope>NUCLEOTIDE SEQUENCE [LARGE SCALE GENOMIC DNA]</scope>
    <source>
        <strain evidence="2">ATCC BAA-1253 / SS9</strain>
    </source>
</reference>